<evidence type="ECO:0000256" key="1">
    <source>
        <dbReference type="SAM" id="Coils"/>
    </source>
</evidence>
<dbReference type="AlphaFoldDB" id="A0A1G6GI44"/>
<dbReference type="EMBL" id="FMYL01000001">
    <property type="protein sequence ID" value="SDB80836.1"/>
    <property type="molecule type" value="Genomic_DNA"/>
</dbReference>
<feature type="region of interest" description="Disordered" evidence="2">
    <location>
        <begin position="175"/>
        <end position="277"/>
    </location>
</feature>
<keyword evidence="1" id="KW-0175">Coiled coil</keyword>
<dbReference type="PROSITE" id="PS51724">
    <property type="entry name" value="SPOR"/>
    <property type="match status" value="1"/>
</dbReference>
<accession>A0A1G6GI44</accession>
<protein>
    <submittedName>
        <fullName evidence="4">Sporulation related domain-containing protein</fullName>
    </submittedName>
</protein>
<feature type="compositionally biased region" description="Polar residues" evidence="2">
    <location>
        <begin position="36"/>
        <end position="50"/>
    </location>
</feature>
<reference evidence="5" key="1">
    <citation type="submission" date="2016-09" db="EMBL/GenBank/DDBJ databases">
        <authorList>
            <person name="Varghese N."/>
            <person name="Submissions S."/>
        </authorList>
    </citation>
    <scope>NUCLEOTIDE SEQUENCE [LARGE SCALE GENOMIC DNA]</scope>
    <source>
        <strain evidence="5">ANC 4422</strain>
    </source>
</reference>
<keyword evidence="5" id="KW-1185">Reference proteome</keyword>
<feature type="compositionally biased region" description="Basic and acidic residues" evidence="2">
    <location>
        <begin position="257"/>
        <end position="277"/>
    </location>
</feature>
<dbReference type="STRING" id="1219383.SAMN05421733_10111"/>
<dbReference type="InterPro" id="IPR007730">
    <property type="entry name" value="SPOR-like_dom"/>
</dbReference>
<gene>
    <name evidence="4" type="ORF">SAMN05421733_10111</name>
</gene>
<evidence type="ECO:0000313" key="5">
    <source>
        <dbReference type="Proteomes" id="UP000242501"/>
    </source>
</evidence>
<organism evidence="4 5">
    <name type="scientific">Acinetobacter boissieri</name>
    <dbReference type="NCBI Taxonomy" id="1219383"/>
    <lineage>
        <taxon>Bacteria</taxon>
        <taxon>Pseudomonadati</taxon>
        <taxon>Pseudomonadota</taxon>
        <taxon>Gammaproteobacteria</taxon>
        <taxon>Moraxellales</taxon>
        <taxon>Moraxellaceae</taxon>
        <taxon>Acinetobacter</taxon>
    </lineage>
</organism>
<proteinExistence type="predicted"/>
<feature type="compositionally biased region" description="Basic and acidic residues" evidence="2">
    <location>
        <begin position="138"/>
        <end position="149"/>
    </location>
</feature>
<sequence length="360" mass="40646">MSMNNKQRWMGGIVLLGGGTLLAALLFKGAHEIQGNHTQEVKPTQQSSASKPPVPAKVEEMQSLQPVTVDIETEKRLLEEQKRTREKVIADQEAKTQQYLAQQQQAEAAAAKKAAQEYAQINARRVKEQTAVDVPPEVTDKPKQQSVDEKKLALEAKQKADLEKKLEAKKQAELEKKAELKKQSDAAEKERKQRALEDAKKAEQELKKKTEREQAKKVHEEKVKLQQAQEAKQKEKLQTDSDVQHKVEQSHAQTQNELDHKKKSDAEKAREIMKDESDHKKWMVQVALAANQANADTTIAKLKAKGYKITTSPTSKGIRIMVGPSKSKDHADILRKKIQTDTSLNMPSAWVIDWVPLEER</sequence>
<feature type="compositionally biased region" description="Basic and acidic residues" evidence="2">
    <location>
        <begin position="175"/>
        <end position="224"/>
    </location>
</feature>
<feature type="coiled-coil region" evidence="1">
    <location>
        <begin position="71"/>
        <end position="121"/>
    </location>
</feature>
<evidence type="ECO:0000313" key="4">
    <source>
        <dbReference type="EMBL" id="SDB80836.1"/>
    </source>
</evidence>
<feature type="region of interest" description="Disordered" evidence="2">
    <location>
        <begin position="36"/>
        <end position="66"/>
    </location>
</feature>
<dbReference type="InterPro" id="IPR036680">
    <property type="entry name" value="SPOR-like_sf"/>
</dbReference>
<dbReference type="Gene3D" id="3.30.70.1070">
    <property type="entry name" value="Sporulation related repeat"/>
    <property type="match status" value="1"/>
</dbReference>
<dbReference type="GO" id="GO:0042834">
    <property type="term" value="F:peptidoglycan binding"/>
    <property type="evidence" value="ECO:0007669"/>
    <property type="project" value="InterPro"/>
</dbReference>
<evidence type="ECO:0000259" key="3">
    <source>
        <dbReference type="PROSITE" id="PS51724"/>
    </source>
</evidence>
<feature type="region of interest" description="Disordered" evidence="2">
    <location>
        <begin position="130"/>
        <end position="149"/>
    </location>
</feature>
<dbReference type="Proteomes" id="UP000242501">
    <property type="component" value="Unassembled WGS sequence"/>
</dbReference>
<dbReference type="OrthoDB" id="6717098at2"/>
<dbReference type="RefSeq" id="WP_092746291.1">
    <property type="nucleotide sequence ID" value="NZ_FMYL01000001.1"/>
</dbReference>
<feature type="compositionally biased region" description="Basic and acidic residues" evidence="2">
    <location>
        <begin position="231"/>
        <end position="249"/>
    </location>
</feature>
<dbReference type="Pfam" id="PF05036">
    <property type="entry name" value="SPOR"/>
    <property type="match status" value="1"/>
</dbReference>
<evidence type="ECO:0000256" key="2">
    <source>
        <dbReference type="SAM" id="MobiDB-lite"/>
    </source>
</evidence>
<name>A0A1G6GI44_9GAMM</name>
<dbReference type="SUPFAM" id="SSF110997">
    <property type="entry name" value="Sporulation related repeat"/>
    <property type="match status" value="1"/>
</dbReference>
<feature type="domain" description="SPOR" evidence="3">
    <location>
        <begin position="276"/>
        <end position="353"/>
    </location>
</feature>